<protein>
    <submittedName>
        <fullName evidence="1">Uncharacterized protein</fullName>
    </submittedName>
</protein>
<evidence type="ECO:0000313" key="2">
    <source>
        <dbReference type="Proteomes" id="UP000002630"/>
    </source>
</evidence>
<dbReference type="OrthoDB" id="289038at2759"/>
<organism evidence="1 2">
    <name type="scientific">Ectocarpus siliculosus</name>
    <name type="common">Brown alga</name>
    <name type="synonym">Conferva siliculosa</name>
    <dbReference type="NCBI Taxonomy" id="2880"/>
    <lineage>
        <taxon>Eukaryota</taxon>
        <taxon>Sar</taxon>
        <taxon>Stramenopiles</taxon>
        <taxon>Ochrophyta</taxon>
        <taxon>PX clade</taxon>
        <taxon>Phaeophyceae</taxon>
        <taxon>Ectocarpales</taxon>
        <taxon>Ectocarpaceae</taxon>
        <taxon>Ectocarpus</taxon>
    </lineage>
</organism>
<dbReference type="EMBL" id="FN649727">
    <property type="protein sequence ID" value="CBJ49153.1"/>
    <property type="molecule type" value="Genomic_DNA"/>
</dbReference>
<keyword evidence="2" id="KW-1185">Reference proteome</keyword>
<proteinExistence type="predicted"/>
<dbReference type="Proteomes" id="UP000002630">
    <property type="component" value="Linkage Group LG02"/>
</dbReference>
<accession>D7FQP6</accession>
<dbReference type="InParanoid" id="D7FQP6"/>
<reference evidence="1 2" key="1">
    <citation type="journal article" date="2010" name="Nature">
        <title>The Ectocarpus genome and the independent evolution of multicellularity in brown algae.</title>
        <authorList>
            <person name="Cock J.M."/>
            <person name="Sterck L."/>
            <person name="Rouze P."/>
            <person name="Scornet D."/>
            <person name="Allen A.E."/>
            <person name="Amoutzias G."/>
            <person name="Anthouard V."/>
            <person name="Artiguenave F."/>
            <person name="Aury J.M."/>
            <person name="Badger J.H."/>
            <person name="Beszteri B."/>
            <person name="Billiau K."/>
            <person name="Bonnet E."/>
            <person name="Bothwell J.H."/>
            <person name="Bowler C."/>
            <person name="Boyen C."/>
            <person name="Brownlee C."/>
            <person name="Carrano C.J."/>
            <person name="Charrier B."/>
            <person name="Cho G.Y."/>
            <person name="Coelho S.M."/>
            <person name="Collen J."/>
            <person name="Corre E."/>
            <person name="Da Silva C."/>
            <person name="Delage L."/>
            <person name="Delaroque N."/>
            <person name="Dittami S.M."/>
            <person name="Doulbeau S."/>
            <person name="Elias M."/>
            <person name="Farnham G."/>
            <person name="Gachon C.M."/>
            <person name="Gschloessl B."/>
            <person name="Heesch S."/>
            <person name="Jabbari K."/>
            <person name="Jubin C."/>
            <person name="Kawai H."/>
            <person name="Kimura K."/>
            <person name="Kloareg B."/>
            <person name="Kupper F.C."/>
            <person name="Lang D."/>
            <person name="Le Bail A."/>
            <person name="Leblanc C."/>
            <person name="Lerouge P."/>
            <person name="Lohr M."/>
            <person name="Lopez P.J."/>
            <person name="Martens C."/>
            <person name="Maumus F."/>
            <person name="Michel G."/>
            <person name="Miranda-Saavedra D."/>
            <person name="Morales J."/>
            <person name="Moreau H."/>
            <person name="Motomura T."/>
            <person name="Nagasato C."/>
            <person name="Napoli C.A."/>
            <person name="Nelson D.R."/>
            <person name="Nyvall-Collen P."/>
            <person name="Peters A.F."/>
            <person name="Pommier C."/>
            <person name="Potin P."/>
            <person name="Poulain J."/>
            <person name="Quesneville H."/>
            <person name="Read B."/>
            <person name="Rensing S.A."/>
            <person name="Ritter A."/>
            <person name="Rousvoal S."/>
            <person name="Samanta M."/>
            <person name="Samson G."/>
            <person name="Schroeder D.C."/>
            <person name="Segurens B."/>
            <person name="Strittmatter M."/>
            <person name="Tonon T."/>
            <person name="Tregear J.W."/>
            <person name="Valentin K."/>
            <person name="von Dassow P."/>
            <person name="Yamagishi T."/>
            <person name="Van de Peer Y."/>
            <person name="Wincker P."/>
        </authorList>
    </citation>
    <scope>NUCLEOTIDE SEQUENCE [LARGE SCALE GENOMIC DNA]</scope>
    <source>
        <strain evidence="2">Ec32 / CCAP1310/4</strain>
    </source>
</reference>
<gene>
    <name evidence="1" type="ORF">Esi_0207_0002</name>
</gene>
<name>D7FQP6_ECTSI</name>
<evidence type="ECO:0000313" key="1">
    <source>
        <dbReference type="EMBL" id="CBJ49153.1"/>
    </source>
</evidence>
<dbReference type="AlphaFoldDB" id="D7FQP6"/>
<sequence>MEMPELQVGKREAIPSWMGMMMVAGRRRGVAHNLRLLLEKGLIPLQQLLPKPDVGGVQLAPDAWGYATWVYSCYVNSCLQ</sequence>
<dbReference type="EMBL" id="FN648384">
    <property type="protein sequence ID" value="CBJ49153.1"/>
    <property type="molecule type" value="Genomic_DNA"/>
</dbReference>